<dbReference type="InterPro" id="IPR006119">
    <property type="entry name" value="Resolv_N"/>
</dbReference>
<dbReference type="GO" id="GO:0003677">
    <property type="term" value="F:DNA binding"/>
    <property type="evidence" value="ECO:0007669"/>
    <property type="project" value="UniProtKB-KW"/>
</dbReference>
<dbReference type="GO" id="GO:0000150">
    <property type="term" value="F:DNA strand exchange activity"/>
    <property type="evidence" value="ECO:0007669"/>
    <property type="project" value="InterPro"/>
</dbReference>
<dbReference type="SUPFAM" id="SSF53041">
    <property type="entry name" value="Resolvase-like"/>
    <property type="match status" value="1"/>
</dbReference>
<sequence>MTVYGYARVSTVGQKLEVQEAALNNAGCEIIYSEKFTGTKKDRPQFIELMNTISEGDTLIITKLDRFARSTKDAIELVTELYDRGVIVNVLNLGIIDRSTAAGKLMFNVFAAFAEFERDMIVERTQEGKAAARQKADFREGRPTIAKAQIDTAMMLLEDNSIRKVAQMTGLSISTIQRYKKKREAAQ</sequence>
<dbReference type="RefSeq" id="WP_098402137.1">
    <property type="nucleotide sequence ID" value="NZ_NULO01000139.1"/>
</dbReference>
<dbReference type="InterPro" id="IPR036162">
    <property type="entry name" value="Resolvase-like_N_sf"/>
</dbReference>
<dbReference type="PANTHER" id="PTHR30461">
    <property type="entry name" value="DNA-INVERTASE FROM LAMBDOID PROPHAGE"/>
    <property type="match status" value="1"/>
</dbReference>
<dbReference type="InterPro" id="IPR050639">
    <property type="entry name" value="SSR_resolvase"/>
</dbReference>
<proteinExistence type="inferred from homology"/>
<evidence type="ECO:0000256" key="1">
    <source>
        <dbReference type="ARBA" id="ARBA00009913"/>
    </source>
</evidence>
<comment type="similarity">
    <text evidence="1">Belongs to the site-specific recombinase resolvase family.</text>
</comment>
<evidence type="ECO:0000259" key="7">
    <source>
        <dbReference type="PROSITE" id="PS51736"/>
    </source>
</evidence>
<dbReference type="InterPro" id="IPR006118">
    <property type="entry name" value="Recombinase_CS"/>
</dbReference>
<keyword evidence="3" id="KW-0238">DNA-binding</keyword>
<accession>A0A2C1CUG7</accession>
<evidence type="ECO:0000313" key="8">
    <source>
        <dbReference type="EMBL" id="PGS91875.1"/>
    </source>
</evidence>
<dbReference type="GO" id="GO:0015074">
    <property type="term" value="P:DNA integration"/>
    <property type="evidence" value="ECO:0007669"/>
    <property type="project" value="UniProtKB-KW"/>
</dbReference>
<evidence type="ECO:0000256" key="5">
    <source>
        <dbReference type="PIRSR" id="PIRSR606118-50"/>
    </source>
</evidence>
<keyword evidence="4" id="KW-0233">DNA recombination</keyword>
<comment type="caution">
    <text evidence="8">The sequence shown here is derived from an EMBL/GenBank/DDBJ whole genome shotgun (WGS) entry which is preliminary data.</text>
</comment>
<gene>
    <name evidence="8" type="ORF">COD09_27145</name>
</gene>
<evidence type="ECO:0000256" key="4">
    <source>
        <dbReference type="ARBA" id="ARBA00023172"/>
    </source>
</evidence>
<evidence type="ECO:0000313" key="9">
    <source>
        <dbReference type="Proteomes" id="UP000225872"/>
    </source>
</evidence>
<organism evidence="8 9">
    <name type="scientific">Bacillus cereus</name>
    <dbReference type="NCBI Taxonomy" id="1396"/>
    <lineage>
        <taxon>Bacteria</taxon>
        <taxon>Bacillati</taxon>
        <taxon>Bacillota</taxon>
        <taxon>Bacilli</taxon>
        <taxon>Bacillales</taxon>
        <taxon>Bacillaceae</taxon>
        <taxon>Bacillus</taxon>
        <taxon>Bacillus cereus group</taxon>
    </lineage>
</organism>
<dbReference type="Pfam" id="PF00239">
    <property type="entry name" value="Resolvase"/>
    <property type="match status" value="1"/>
</dbReference>
<dbReference type="PROSITE" id="PS00397">
    <property type="entry name" value="RECOMBINASES_1"/>
    <property type="match status" value="1"/>
</dbReference>
<dbReference type="PANTHER" id="PTHR30461:SF26">
    <property type="entry name" value="RESOLVASE HOMOLOG YNEB"/>
    <property type="match status" value="1"/>
</dbReference>
<name>A0A2C1CUG7_BACCE</name>
<dbReference type="SMART" id="SM00857">
    <property type="entry name" value="Resolvase"/>
    <property type="match status" value="1"/>
</dbReference>
<dbReference type="FunFam" id="3.40.50.1390:FF:000001">
    <property type="entry name" value="DNA recombinase"/>
    <property type="match status" value="1"/>
</dbReference>
<dbReference type="PROSITE" id="PS51736">
    <property type="entry name" value="RECOMBINASES_3"/>
    <property type="match status" value="1"/>
</dbReference>
<dbReference type="CDD" id="cd03768">
    <property type="entry name" value="SR_ResInv"/>
    <property type="match status" value="1"/>
</dbReference>
<keyword evidence="2" id="KW-0229">DNA integration</keyword>
<dbReference type="EMBL" id="NULO01000139">
    <property type="protein sequence ID" value="PGS91875.1"/>
    <property type="molecule type" value="Genomic_DNA"/>
</dbReference>
<dbReference type="AlphaFoldDB" id="A0A2C1CUG7"/>
<protein>
    <submittedName>
        <fullName evidence="8">Resolvase</fullName>
    </submittedName>
</protein>
<evidence type="ECO:0000256" key="2">
    <source>
        <dbReference type="ARBA" id="ARBA00022908"/>
    </source>
</evidence>
<reference evidence="8 9" key="1">
    <citation type="submission" date="2017-09" db="EMBL/GenBank/DDBJ databases">
        <title>Large-scale bioinformatics analysis of Bacillus genomes uncovers conserved roles of natural products in bacterial physiology.</title>
        <authorList>
            <consortium name="Agbiome Team Llc"/>
            <person name="Bleich R.M."/>
            <person name="Grubbs K.J."/>
            <person name="Santa Maria K.C."/>
            <person name="Allen S.E."/>
            <person name="Farag S."/>
            <person name="Shank E.A."/>
            <person name="Bowers A."/>
        </authorList>
    </citation>
    <scope>NUCLEOTIDE SEQUENCE [LARGE SCALE GENOMIC DNA]</scope>
    <source>
        <strain evidence="8 9">AFS041432</strain>
    </source>
</reference>
<dbReference type="Gene3D" id="3.40.50.1390">
    <property type="entry name" value="Resolvase, N-terminal catalytic domain"/>
    <property type="match status" value="1"/>
</dbReference>
<feature type="active site" description="O-(5'-phospho-DNA)-serine intermediate" evidence="5 6">
    <location>
        <position position="10"/>
    </location>
</feature>
<feature type="domain" description="Resolvase/invertase-type recombinase catalytic" evidence="7">
    <location>
        <begin position="2"/>
        <end position="136"/>
    </location>
</feature>
<evidence type="ECO:0000256" key="6">
    <source>
        <dbReference type="PROSITE-ProRule" id="PRU10137"/>
    </source>
</evidence>
<dbReference type="Proteomes" id="UP000225872">
    <property type="component" value="Unassembled WGS sequence"/>
</dbReference>
<evidence type="ECO:0000256" key="3">
    <source>
        <dbReference type="ARBA" id="ARBA00023125"/>
    </source>
</evidence>